<dbReference type="PROSITE" id="PS51257">
    <property type="entry name" value="PROKAR_LIPOPROTEIN"/>
    <property type="match status" value="1"/>
</dbReference>
<evidence type="ECO:0008006" key="3">
    <source>
        <dbReference type="Google" id="ProtNLM"/>
    </source>
</evidence>
<evidence type="ECO:0000313" key="1">
    <source>
        <dbReference type="EMBL" id="GHP13319.1"/>
    </source>
</evidence>
<dbReference type="Proteomes" id="UP000604765">
    <property type="component" value="Unassembled WGS sequence"/>
</dbReference>
<accession>A0ABQ3VY97</accession>
<reference evidence="1 2" key="1">
    <citation type="journal article" date="2021" name="Int. J. Syst. Evol. Microbiol.">
        <title>Lentilactobacillus fungorum sp. nov., isolated from spent mushroom substrates.</title>
        <authorList>
            <person name="Tohno M."/>
            <person name="Tanizawa Y."/>
            <person name="Kojima Y."/>
            <person name="Sakamoto M."/>
            <person name="Ohkuma M."/>
            <person name="Kobayashi H."/>
        </authorList>
    </citation>
    <scope>NUCLEOTIDE SEQUENCE [LARGE SCALE GENOMIC DNA]</scope>
    <source>
        <strain evidence="1 2">YK48G</strain>
    </source>
</reference>
<comment type="caution">
    <text evidence="1">The sequence shown here is derived from an EMBL/GenBank/DDBJ whole genome shotgun (WGS) entry which is preliminary data.</text>
</comment>
<keyword evidence="2" id="KW-1185">Reference proteome</keyword>
<protein>
    <recommendedName>
        <fullName evidence="3">Alpha-ribazole kinase</fullName>
    </recommendedName>
</protein>
<dbReference type="EMBL" id="BNJR01000007">
    <property type="protein sequence ID" value="GHP13319.1"/>
    <property type="molecule type" value="Genomic_DNA"/>
</dbReference>
<proteinExistence type="predicted"/>
<gene>
    <name evidence="1" type="ORF">YK48G_07440</name>
</gene>
<sequence length="247" mass="26587">MTTNRFRDLSLVQLAGGQTLVIACDCSAGIGEKKLDTVLIDPAITAAYSLRVPLMELICFGAKPIAVNDTIGNEMAPTGRRGIFGIQQELQKAGLADIPLNGSTEDNMATQTTSIGVTVIGVANSDNVLEKQVTDELLVYQLGAPYVGEEVKRHLDRIFSYDVVRRIRKQSTVVDMLPVGSRGVRYELVQMAETHHAKIEPIADLGAEEKNQSAGPATVILVAIAAKDQATFEEMAPQLALIAKLKV</sequence>
<name>A0ABQ3VY97_9LACO</name>
<evidence type="ECO:0000313" key="2">
    <source>
        <dbReference type="Proteomes" id="UP000604765"/>
    </source>
</evidence>
<dbReference type="RefSeq" id="WP_203629356.1">
    <property type="nucleotide sequence ID" value="NZ_BNJR01000007.1"/>
</dbReference>
<organism evidence="1 2">
    <name type="scientific">Lentilactobacillus fungorum</name>
    <dbReference type="NCBI Taxonomy" id="2201250"/>
    <lineage>
        <taxon>Bacteria</taxon>
        <taxon>Bacillati</taxon>
        <taxon>Bacillota</taxon>
        <taxon>Bacilli</taxon>
        <taxon>Lactobacillales</taxon>
        <taxon>Lactobacillaceae</taxon>
        <taxon>Lentilactobacillus</taxon>
    </lineage>
</organism>